<dbReference type="Gene3D" id="3.20.20.450">
    <property type="entry name" value="EAL domain"/>
    <property type="match status" value="1"/>
</dbReference>
<evidence type="ECO:0000259" key="2">
    <source>
        <dbReference type="PROSITE" id="PS50110"/>
    </source>
</evidence>
<dbReference type="GO" id="GO:0071111">
    <property type="term" value="F:cyclic-guanylate-specific phosphodiesterase activity"/>
    <property type="evidence" value="ECO:0007669"/>
    <property type="project" value="InterPro"/>
</dbReference>
<dbReference type="InterPro" id="IPR011006">
    <property type="entry name" value="CheY-like_superfamily"/>
</dbReference>
<dbReference type="SMART" id="SM00052">
    <property type="entry name" value="EAL"/>
    <property type="match status" value="1"/>
</dbReference>
<feature type="domain" description="EAL" evidence="3">
    <location>
        <begin position="498"/>
        <end position="751"/>
    </location>
</feature>
<evidence type="ECO:0000256" key="1">
    <source>
        <dbReference type="PROSITE-ProRule" id="PRU00169"/>
    </source>
</evidence>
<dbReference type="Pfam" id="PF00563">
    <property type="entry name" value="EAL"/>
    <property type="match status" value="1"/>
</dbReference>
<dbReference type="Pfam" id="PF11849">
    <property type="entry name" value="DUF3369"/>
    <property type="match status" value="1"/>
</dbReference>
<dbReference type="InterPro" id="IPR043128">
    <property type="entry name" value="Rev_trsase/Diguanyl_cyclase"/>
</dbReference>
<dbReference type="SUPFAM" id="SSF55073">
    <property type="entry name" value="Nucleotide cyclase"/>
    <property type="match status" value="1"/>
</dbReference>
<dbReference type="InterPro" id="IPR001633">
    <property type="entry name" value="EAL_dom"/>
</dbReference>
<dbReference type="PANTHER" id="PTHR33121:SF71">
    <property type="entry name" value="OXYGEN SENSOR PROTEIN DOSP"/>
    <property type="match status" value="1"/>
</dbReference>
<proteinExistence type="predicted"/>
<evidence type="ECO:0000313" key="5">
    <source>
        <dbReference type="EMBL" id="GGO75148.1"/>
    </source>
</evidence>
<dbReference type="Pfam" id="PF00072">
    <property type="entry name" value="Response_reg"/>
    <property type="match status" value="1"/>
</dbReference>
<dbReference type="CDD" id="cd01948">
    <property type="entry name" value="EAL"/>
    <property type="match status" value="1"/>
</dbReference>
<evidence type="ECO:0000313" key="6">
    <source>
        <dbReference type="Proteomes" id="UP000606935"/>
    </source>
</evidence>
<sequence length="754" mass="84442">MVRVAERQMSQINYENDELIFLEEDEVSADEQESSDAWNVLIVDDDEEIHSVTRLALADLVLNGRRLNFMHAYSGEQALNVLSEHGSEIAIVLLDVVMETDDAGLQVARRMREELLLNEPRIILRTGQPGYAPEESVIKEYDINDYKTKTELTRSKLVTTIIASLRSYQQILTINQSRVGLEKIIASAANLLEEHSIKGFCEGVVTQISSLIGLDAGGVVCARAGSVLDKDDDSVYVLGAAGPFASYINERLDSIHDEKIVEQVAKCLKQRDHIYEKDFSVLYMNSSGYEAAVYVQVGFAINVLHRQLLEVFMSSISVGYENVNLFHQLRNAAFRDMLTKLPNRNEFINMLDQMQNSSFELDNQVAALVDVNHFSDINDGLGQDAGNLLLIAIAERLQGAMGPEVKMGRIGADVFGLIGRDNKVCPEYITNVFNSPFKAGDHTLPVNVTVGLCRLLDEENNGLNILKQSNIALNRAKKSLTANYEYYAPEMEEKTTWRLGMIRQLRSDFAERKLELWYQPQVDLVSESVVGMEALLRWPAQEGGYISPAVFVPLAEYSGLIIDIGAWVLEEACNKLRLLHERGFPQLRVAVNISMPQFRDPQFISLVKQCLIQTSIDPKSLELEITESVVMDEPQIVVDSLKALKEFGVTIAIDDFGTGFSSMSYLQKLPLDRLKVDRSFVSEVNAGKSAFIAETIVTLGNKLGLQTIAEGVEKREQASYMLRLGCDEAQGFLYAKPMPFDELQVFLDNYQVRN</sequence>
<comment type="caution">
    <text evidence="5">The sequence shown here is derived from an EMBL/GenBank/DDBJ whole genome shotgun (WGS) entry which is preliminary data.</text>
</comment>
<dbReference type="SUPFAM" id="SSF141868">
    <property type="entry name" value="EAL domain-like"/>
    <property type="match status" value="1"/>
</dbReference>
<dbReference type="PROSITE" id="PS50883">
    <property type="entry name" value="EAL"/>
    <property type="match status" value="1"/>
</dbReference>
<dbReference type="NCBIfam" id="TIGR00254">
    <property type="entry name" value="GGDEF"/>
    <property type="match status" value="1"/>
</dbReference>
<protein>
    <submittedName>
        <fullName evidence="5">Diguanylate cyclase</fullName>
    </submittedName>
</protein>
<accession>A0A918DMB1</accession>
<keyword evidence="1" id="KW-0597">Phosphoprotein</keyword>
<dbReference type="PANTHER" id="PTHR33121">
    <property type="entry name" value="CYCLIC DI-GMP PHOSPHODIESTERASE PDEF"/>
    <property type="match status" value="1"/>
</dbReference>
<dbReference type="Gene3D" id="3.40.50.2300">
    <property type="match status" value="1"/>
</dbReference>
<dbReference type="AlphaFoldDB" id="A0A918DMB1"/>
<reference evidence="5" key="1">
    <citation type="journal article" date="2014" name="Int. J. Syst. Evol. Microbiol.">
        <title>Complete genome sequence of Corynebacterium casei LMG S-19264T (=DSM 44701T), isolated from a smear-ripened cheese.</title>
        <authorList>
            <consortium name="US DOE Joint Genome Institute (JGI-PGF)"/>
            <person name="Walter F."/>
            <person name="Albersmeier A."/>
            <person name="Kalinowski J."/>
            <person name="Ruckert C."/>
        </authorList>
    </citation>
    <scope>NUCLEOTIDE SEQUENCE</scope>
    <source>
        <strain evidence="5">CGMCC 1.7086</strain>
    </source>
</reference>
<dbReference type="PROSITE" id="PS50887">
    <property type="entry name" value="GGDEF"/>
    <property type="match status" value="1"/>
</dbReference>
<dbReference type="Gene3D" id="3.30.70.270">
    <property type="match status" value="1"/>
</dbReference>
<gene>
    <name evidence="5" type="ORF">GCM10010982_39610</name>
</gene>
<dbReference type="InterPro" id="IPR029787">
    <property type="entry name" value="Nucleotide_cyclase"/>
</dbReference>
<evidence type="ECO:0000259" key="4">
    <source>
        <dbReference type="PROSITE" id="PS50887"/>
    </source>
</evidence>
<keyword evidence="6" id="KW-1185">Reference proteome</keyword>
<dbReference type="InterPro" id="IPR000160">
    <property type="entry name" value="GGDEF_dom"/>
</dbReference>
<organism evidence="5 6">
    <name type="scientific">Bowmanella pacifica</name>
    <dbReference type="NCBI Taxonomy" id="502051"/>
    <lineage>
        <taxon>Bacteria</taxon>
        <taxon>Pseudomonadati</taxon>
        <taxon>Pseudomonadota</taxon>
        <taxon>Gammaproteobacteria</taxon>
        <taxon>Alteromonadales</taxon>
        <taxon>Alteromonadaceae</taxon>
        <taxon>Bowmanella</taxon>
    </lineage>
</organism>
<dbReference type="InterPro" id="IPR001789">
    <property type="entry name" value="Sig_transdc_resp-reg_receiver"/>
</dbReference>
<dbReference type="InterPro" id="IPR050706">
    <property type="entry name" value="Cyclic-di-GMP_PDE-like"/>
</dbReference>
<dbReference type="SMART" id="SM00267">
    <property type="entry name" value="GGDEF"/>
    <property type="match status" value="1"/>
</dbReference>
<dbReference type="Pfam" id="PF00990">
    <property type="entry name" value="GGDEF"/>
    <property type="match status" value="1"/>
</dbReference>
<feature type="domain" description="Response regulatory" evidence="2">
    <location>
        <begin position="39"/>
        <end position="164"/>
    </location>
</feature>
<dbReference type="Proteomes" id="UP000606935">
    <property type="component" value="Unassembled WGS sequence"/>
</dbReference>
<dbReference type="CDD" id="cd01949">
    <property type="entry name" value="GGDEF"/>
    <property type="match status" value="1"/>
</dbReference>
<dbReference type="InterPro" id="IPR035919">
    <property type="entry name" value="EAL_sf"/>
</dbReference>
<dbReference type="GO" id="GO:0000160">
    <property type="term" value="P:phosphorelay signal transduction system"/>
    <property type="evidence" value="ECO:0007669"/>
    <property type="project" value="InterPro"/>
</dbReference>
<reference evidence="5" key="2">
    <citation type="submission" date="2020-09" db="EMBL/GenBank/DDBJ databases">
        <authorList>
            <person name="Sun Q."/>
            <person name="Zhou Y."/>
        </authorList>
    </citation>
    <scope>NUCLEOTIDE SEQUENCE</scope>
    <source>
        <strain evidence="5">CGMCC 1.7086</strain>
    </source>
</reference>
<dbReference type="PROSITE" id="PS50110">
    <property type="entry name" value="RESPONSE_REGULATORY"/>
    <property type="match status" value="1"/>
</dbReference>
<evidence type="ECO:0000259" key="3">
    <source>
        <dbReference type="PROSITE" id="PS50883"/>
    </source>
</evidence>
<dbReference type="SMART" id="SM00448">
    <property type="entry name" value="REC"/>
    <property type="match status" value="1"/>
</dbReference>
<dbReference type="InterPro" id="IPR021800">
    <property type="entry name" value="DUF3369"/>
</dbReference>
<feature type="modified residue" description="4-aspartylphosphate" evidence="1">
    <location>
        <position position="95"/>
    </location>
</feature>
<dbReference type="SUPFAM" id="SSF52172">
    <property type="entry name" value="CheY-like"/>
    <property type="match status" value="1"/>
</dbReference>
<dbReference type="EMBL" id="BMLS01000010">
    <property type="protein sequence ID" value="GGO75148.1"/>
    <property type="molecule type" value="Genomic_DNA"/>
</dbReference>
<feature type="domain" description="GGDEF" evidence="4">
    <location>
        <begin position="362"/>
        <end position="489"/>
    </location>
</feature>
<name>A0A918DMB1_9ALTE</name>